<gene>
    <name evidence="2" type="ORF">LX32DRAFT_318129</name>
</gene>
<evidence type="ECO:0000313" key="3">
    <source>
        <dbReference type="Proteomes" id="UP001232148"/>
    </source>
</evidence>
<evidence type="ECO:0000256" key="1">
    <source>
        <dbReference type="SAM" id="MobiDB-lite"/>
    </source>
</evidence>
<feature type="region of interest" description="Disordered" evidence="1">
    <location>
        <begin position="1"/>
        <end position="44"/>
    </location>
</feature>
<protein>
    <submittedName>
        <fullName evidence="2">Uncharacterized protein</fullName>
    </submittedName>
</protein>
<dbReference type="AlphaFoldDB" id="A0AAD9M6R8"/>
<evidence type="ECO:0000313" key="2">
    <source>
        <dbReference type="EMBL" id="KAK2030643.1"/>
    </source>
</evidence>
<comment type="caution">
    <text evidence="2">The sequence shown here is derived from an EMBL/GenBank/DDBJ whole genome shotgun (WGS) entry which is preliminary data.</text>
</comment>
<reference evidence="2" key="1">
    <citation type="submission" date="2021-06" db="EMBL/GenBank/DDBJ databases">
        <title>Comparative genomics, transcriptomics and evolutionary studies reveal genomic signatures of adaptation to plant cell wall in hemibiotrophic fungi.</title>
        <authorList>
            <consortium name="DOE Joint Genome Institute"/>
            <person name="Baroncelli R."/>
            <person name="Diaz J.F."/>
            <person name="Benocci T."/>
            <person name="Peng M."/>
            <person name="Battaglia E."/>
            <person name="Haridas S."/>
            <person name="Andreopoulos W."/>
            <person name="Labutti K."/>
            <person name="Pangilinan J."/>
            <person name="Floch G.L."/>
            <person name="Makela M.R."/>
            <person name="Henrissat B."/>
            <person name="Grigoriev I.V."/>
            <person name="Crouch J.A."/>
            <person name="De Vries R.P."/>
            <person name="Sukno S.A."/>
            <person name="Thon M.R."/>
        </authorList>
    </citation>
    <scope>NUCLEOTIDE SEQUENCE</scope>
    <source>
        <strain evidence="2">MAFF235873</strain>
    </source>
</reference>
<organism evidence="2 3">
    <name type="scientific">Colletotrichum zoysiae</name>
    <dbReference type="NCBI Taxonomy" id="1216348"/>
    <lineage>
        <taxon>Eukaryota</taxon>
        <taxon>Fungi</taxon>
        <taxon>Dikarya</taxon>
        <taxon>Ascomycota</taxon>
        <taxon>Pezizomycotina</taxon>
        <taxon>Sordariomycetes</taxon>
        <taxon>Hypocreomycetidae</taxon>
        <taxon>Glomerellales</taxon>
        <taxon>Glomerellaceae</taxon>
        <taxon>Colletotrichum</taxon>
        <taxon>Colletotrichum graminicola species complex</taxon>
    </lineage>
</organism>
<sequence length="165" mass="18191">MGRRRDDRDTSCRKRRRKGRGGEELYGPAQSVPRHTRGPGRSDSRNWWRKDCSLFVHHRPSVAYYVTGTGQPLEAIICSFKLDSINASSHTLVVSAMLFFFPNPGISSLSKITPDQDGPVLSTAAGKSPVGGIHQPSPADFTLPDYPATDRRHHLSIDSHDVGPT</sequence>
<keyword evidence="3" id="KW-1185">Reference proteome</keyword>
<dbReference type="Proteomes" id="UP001232148">
    <property type="component" value="Unassembled WGS sequence"/>
</dbReference>
<name>A0AAD9M6R8_9PEZI</name>
<feature type="compositionally biased region" description="Basic and acidic residues" evidence="1">
    <location>
        <begin position="1"/>
        <end position="12"/>
    </location>
</feature>
<accession>A0AAD9M6R8</accession>
<proteinExistence type="predicted"/>
<dbReference type="EMBL" id="MU842849">
    <property type="protein sequence ID" value="KAK2030643.1"/>
    <property type="molecule type" value="Genomic_DNA"/>
</dbReference>
<feature type="region of interest" description="Disordered" evidence="1">
    <location>
        <begin position="124"/>
        <end position="145"/>
    </location>
</feature>